<proteinExistence type="predicted"/>
<gene>
    <name evidence="1" type="ORF">DW783_04695</name>
</gene>
<sequence>MKSDKIMDMLDKPEGKPLTEQELQFCNLYVNGGLEYAGRPKKCFVEVFGENAVKNPNASANYLMNKPHVLAHIRTLLSSERFEMETMAVKLQVTETLKAVMDEAATSDYTDRFGVPLSPAALRAVSVNAAKALMEIFPIRHKEESRLRIEGNDGNVIFNVIVPQKTTEDDQREA</sequence>
<protein>
    <submittedName>
        <fullName evidence="1">Uncharacterized protein</fullName>
    </submittedName>
</protein>
<dbReference type="RefSeq" id="WP_101602736.1">
    <property type="nucleotide sequence ID" value="NZ_JADNJS010000059.1"/>
</dbReference>
<comment type="caution">
    <text evidence="1">The sequence shown here is derived from an EMBL/GenBank/DDBJ whole genome shotgun (WGS) entry which is preliminary data.</text>
</comment>
<name>A0A414HF04_PHOVU</name>
<dbReference type="AlphaFoldDB" id="A0A414HF04"/>
<organism evidence="1 2">
    <name type="scientific">Phocaeicola vulgatus</name>
    <name type="common">Bacteroides vulgatus</name>
    <dbReference type="NCBI Taxonomy" id="821"/>
    <lineage>
        <taxon>Bacteria</taxon>
        <taxon>Pseudomonadati</taxon>
        <taxon>Bacteroidota</taxon>
        <taxon>Bacteroidia</taxon>
        <taxon>Bacteroidales</taxon>
        <taxon>Bacteroidaceae</taxon>
        <taxon>Phocaeicola</taxon>
    </lineage>
</organism>
<dbReference type="EMBL" id="QSJM01000010">
    <property type="protein sequence ID" value="RHD83103.1"/>
    <property type="molecule type" value="Genomic_DNA"/>
</dbReference>
<evidence type="ECO:0000313" key="1">
    <source>
        <dbReference type="EMBL" id="RHD83103.1"/>
    </source>
</evidence>
<evidence type="ECO:0000313" key="2">
    <source>
        <dbReference type="Proteomes" id="UP000283429"/>
    </source>
</evidence>
<accession>A0A414HF04</accession>
<reference evidence="1 2" key="1">
    <citation type="submission" date="2018-08" db="EMBL/GenBank/DDBJ databases">
        <title>A genome reference for cultivated species of the human gut microbiota.</title>
        <authorList>
            <person name="Zou Y."/>
            <person name="Xue W."/>
            <person name="Luo G."/>
        </authorList>
    </citation>
    <scope>NUCLEOTIDE SEQUENCE [LARGE SCALE GENOMIC DNA]</scope>
    <source>
        <strain evidence="1 2">AM30-40</strain>
    </source>
</reference>
<dbReference type="Proteomes" id="UP000283429">
    <property type="component" value="Unassembled WGS sequence"/>
</dbReference>